<dbReference type="KEGG" id="fax:FUAX_15920"/>
<evidence type="ECO:0000259" key="1">
    <source>
        <dbReference type="Pfam" id="PF02698"/>
    </source>
</evidence>
<dbReference type="Proteomes" id="UP001348817">
    <property type="component" value="Chromosome"/>
</dbReference>
<dbReference type="AlphaFoldDB" id="A0AAU9DE26"/>
<keyword evidence="3" id="KW-1185">Reference proteome</keyword>
<dbReference type="PANTHER" id="PTHR30336">
    <property type="entry name" value="INNER MEMBRANE PROTEIN, PROBABLE PERMEASE"/>
    <property type="match status" value="1"/>
</dbReference>
<dbReference type="EMBL" id="AP025314">
    <property type="protein sequence ID" value="BDD09160.1"/>
    <property type="molecule type" value="Genomic_DNA"/>
</dbReference>
<dbReference type="PANTHER" id="PTHR30336:SF20">
    <property type="entry name" value="DUF218 DOMAIN-CONTAINING PROTEIN"/>
    <property type="match status" value="1"/>
</dbReference>
<protein>
    <recommendedName>
        <fullName evidence="1">DUF218 domain-containing protein</fullName>
    </recommendedName>
</protein>
<feature type="domain" description="DUF218" evidence="1">
    <location>
        <begin position="58"/>
        <end position="226"/>
    </location>
</feature>
<dbReference type="CDD" id="cd06259">
    <property type="entry name" value="YdcF-like"/>
    <property type="match status" value="1"/>
</dbReference>
<evidence type="ECO:0000313" key="2">
    <source>
        <dbReference type="EMBL" id="BDD09160.1"/>
    </source>
</evidence>
<dbReference type="InterPro" id="IPR014729">
    <property type="entry name" value="Rossmann-like_a/b/a_fold"/>
</dbReference>
<dbReference type="InterPro" id="IPR051599">
    <property type="entry name" value="Cell_Envelope_Assoc"/>
</dbReference>
<dbReference type="Pfam" id="PF02698">
    <property type="entry name" value="DUF218"/>
    <property type="match status" value="1"/>
</dbReference>
<dbReference type="GO" id="GO:0005886">
    <property type="term" value="C:plasma membrane"/>
    <property type="evidence" value="ECO:0007669"/>
    <property type="project" value="TreeGrafter"/>
</dbReference>
<gene>
    <name evidence="2" type="ORF">FUAX_15920</name>
</gene>
<organism evidence="2 3">
    <name type="scientific">Fulvitalea axinellae</name>
    <dbReference type="NCBI Taxonomy" id="1182444"/>
    <lineage>
        <taxon>Bacteria</taxon>
        <taxon>Pseudomonadati</taxon>
        <taxon>Bacteroidota</taxon>
        <taxon>Cytophagia</taxon>
        <taxon>Cytophagales</taxon>
        <taxon>Persicobacteraceae</taxon>
        <taxon>Fulvitalea</taxon>
    </lineage>
</organism>
<sequence>MIFLLLALILRKRAKTRNICLGLAVVWLFVFGNTPIYEAAQKWWQVPQTEFSKLEPHQVAVVLGGGGLAPNQSLESVVQKECARSRFVVPLLLHSQGKAENLLITAGSFKKSKGQEARDLKKFYETAGIAPSRIFLDEQAVNTHQNALYSKEILDKKFPQERPLLVTNAFHMRRALATFKKAGIDCDPYASDYLHGNNEHRDFMDSIMPSPKVLDEWNRLFKEMIGYIAYKVTGKL</sequence>
<accession>A0AAU9DE26</accession>
<evidence type="ECO:0000313" key="3">
    <source>
        <dbReference type="Proteomes" id="UP001348817"/>
    </source>
</evidence>
<dbReference type="Gene3D" id="3.40.50.620">
    <property type="entry name" value="HUPs"/>
    <property type="match status" value="1"/>
</dbReference>
<name>A0AAU9DE26_9BACT</name>
<proteinExistence type="predicted"/>
<dbReference type="InterPro" id="IPR003848">
    <property type="entry name" value="DUF218"/>
</dbReference>
<reference evidence="2 3" key="1">
    <citation type="submission" date="2021-12" db="EMBL/GenBank/DDBJ databases">
        <title>Genome sequencing of bacteria with rrn-lacking chromosome and rrn-plasmid.</title>
        <authorList>
            <person name="Anda M."/>
            <person name="Iwasaki W."/>
        </authorList>
    </citation>
    <scope>NUCLEOTIDE SEQUENCE [LARGE SCALE GENOMIC DNA]</scope>
    <source>
        <strain evidence="2 3">DSM 100852</strain>
    </source>
</reference>